<dbReference type="Proteomes" id="UP001458880">
    <property type="component" value="Unassembled WGS sequence"/>
</dbReference>
<proteinExistence type="predicted"/>
<keyword evidence="3" id="KW-1185">Reference proteome</keyword>
<evidence type="ECO:0000313" key="2">
    <source>
        <dbReference type="EMBL" id="KAK9692655.1"/>
    </source>
</evidence>
<dbReference type="EMBL" id="JASPKY010000573">
    <property type="protein sequence ID" value="KAK9692655.1"/>
    <property type="molecule type" value="Genomic_DNA"/>
</dbReference>
<protein>
    <submittedName>
        <fullName evidence="2">Uncharacterized protein</fullName>
    </submittedName>
</protein>
<evidence type="ECO:0000313" key="3">
    <source>
        <dbReference type="Proteomes" id="UP001458880"/>
    </source>
</evidence>
<sequence length="111" mass="12615">MLIIINGSCGSPVCRFIAPNVTKAGELMQSYVPFSSFHIHTSYINLRTCRIVPEEEAEEDNSLGFDVGTLSHNTIHPFNRSERPWRQRSKVLRDPGGNGRKYCERGDHLRV</sequence>
<name>A0AAW1ISY3_POPJA</name>
<feature type="region of interest" description="Disordered" evidence="1">
    <location>
        <begin position="78"/>
        <end position="111"/>
    </location>
</feature>
<reference evidence="2 3" key="1">
    <citation type="journal article" date="2024" name="BMC Genomics">
        <title>De novo assembly and annotation of Popillia japonica's genome with initial clues to its potential as an invasive pest.</title>
        <authorList>
            <person name="Cucini C."/>
            <person name="Boschi S."/>
            <person name="Funari R."/>
            <person name="Cardaioli E."/>
            <person name="Iannotti N."/>
            <person name="Marturano G."/>
            <person name="Paoli F."/>
            <person name="Bruttini M."/>
            <person name="Carapelli A."/>
            <person name="Frati F."/>
            <person name="Nardi F."/>
        </authorList>
    </citation>
    <scope>NUCLEOTIDE SEQUENCE [LARGE SCALE GENOMIC DNA]</scope>
    <source>
        <strain evidence="2">DMR45628</strain>
    </source>
</reference>
<organism evidence="2 3">
    <name type="scientific">Popillia japonica</name>
    <name type="common">Japanese beetle</name>
    <dbReference type="NCBI Taxonomy" id="7064"/>
    <lineage>
        <taxon>Eukaryota</taxon>
        <taxon>Metazoa</taxon>
        <taxon>Ecdysozoa</taxon>
        <taxon>Arthropoda</taxon>
        <taxon>Hexapoda</taxon>
        <taxon>Insecta</taxon>
        <taxon>Pterygota</taxon>
        <taxon>Neoptera</taxon>
        <taxon>Endopterygota</taxon>
        <taxon>Coleoptera</taxon>
        <taxon>Polyphaga</taxon>
        <taxon>Scarabaeiformia</taxon>
        <taxon>Scarabaeidae</taxon>
        <taxon>Rutelinae</taxon>
        <taxon>Popillia</taxon>
    </lineage>
</organism>
<accession>A0AAW1ISY3</accession>
<evidence type="ECO:0000256" key="1">
    <source>
        <dbReference type="SAM" id="MobiDB-lite"/>
    </source>
</evidence>
<gene>
    <name evidence="2" type="ORF">QE152_g35016</name>
</gene>
<comment type="caution">
    <text evidence="2">The sequence shown here is derived from an EMBL/GenBank/DDBJ whole genome shotgun (WGS) entry which is preliminary data.</text>
</comment>
<feature type="compositionally biased region" description="Basic and acidic residues" evidence="1">
    <location>
        <begin position="101"/>
        <end position="111"/>
    </location>
</feature>
<dbReference type="AlphaFoldDB" id="A0AAW1ISY3"/>